<feature type="transmembrane region" description="Helical" evidence="7">
    <location>
        <begin position="274"/>
        <end position="292"/>
    </location>
</feature>
<dbReference type="RefSeq" id="WP_209686997.1">
    <property type="nucleotide sequence ID" value="NZ_JAGGLU010000007.1"/>
</dbReference>
<feature type="transmembrane region" description="Helical" evidence="7">
    <location>
        <begin position="240"/>
        <end position="262"/>
    </location>
</feature>
<sequence length="393" mass="42003">MSKKKLPLAFGILIMNLLLMSSVIGNAIAAIAKSFPNEPISKVQMLSTVPQLGQVIATLGFSWLTYKISRKNIALLGILCVVVGGLIPLVYNSNLNIILLCMIILGLGTGTISNVGPVLLQEHFDGDERATAMGWSVGFNNIGMMLFTALGGFLGANNWRNMFWIYGIAIIVFAITFFLVPKDTVVKKETNSAGKTSYFATLKHVNGLAYLFILITFLTSICMMSFMANQSIVLAGKGMGTGYTSLVVTVGNIGGILTAMFMGKITKFTRSKTIAYGFTCFALSFACVLFFNNVAMHVIGNMFSGAGIVLINATIPFRLSNIADKSEFPIIISLNTLVSSIAGTIAPIILGALHLSVGKNQFLAGIVISVVLAVILFIAPIGKEIKKVNSAQD</sequence>
<dbReference type="PANTHER" id="PTHR43124">
    <property type="entry name" value="PURINE EFFLUX PUMP PBUE"/>
    <property type="match status" value="1"/>
</dbReference>
<keyword evidence="5 7" id="KW-1133">Transmembrane helix</keyword>
<dbReference type="InterPro" id="IPR020846">
    <property type="entry name" value="MFS_dom"/>
</dbReference>
<feature type="transmembrane region" description="Helical" evidence="7">
    <location>
        <begin position="298"/>
        <end position="317"/>
    </location>
</feature>
<dbReference type="SUPFAM" id="SSF103473">
    <property type="entry name" value="MFS general substrate transporter"/>
    <property type="match status" value="1"/>
</dbReference>
<accession>A0ABS4MEZ3</accession>
<dbReference type="InterPro" id="IPR011701">
    <property type="entry name" value="MFS"/>
</dbReference>
<keyword evidence="6 7" id="KW-0472">Membrane</keyword>
<dbReference type="PROSITE" id="PS50850">
    <property type="entry name" value="MFS"/>
    <property type="match status" value="1"/>
</dbReference>
<feature type="transmembrane region" description="Helical" evidence="7">
    <location>
        <begin position="329"/>
        <end position="350"/>
    </location>
</feature>
<dbReference type="InterPro" id="IPR036259">
    <property type="entry name" value="MFS_trans_sf"/>
</dbReference>
<feature type="transmembrane region" description="Helical" evidence="7">
    <location>
        <begin position="73"/>
        <end position="91"/>
    </location>
</feature>
<feature type="transmembrane region" description="Helical" evidence="7">
    <location>
        <begin position="45"/>
        <end position="66"/>
    </location>
</feature>
<evidence type="ECO:0000256" key="6">
    <source>
        <dbReference type="ARBA" id="ARBA00023136"/>
    </source>
</evidence>
<evidence type="ECO:0000256" key="7">
    <source>
        <dbReference type="SAM" id="Phobius"/>
    </source>
</evidence>
<feature type="transmembrane region" description="Helical" evidence="7">
    <location>
        <begin position="132"/>
        <end position="156"/>
    </location>
</feature>
<feature type="transmembrane region" description="Helical" evidence="7">
    <location>
        <begin position="362"/>
        <end position="382"/>
    </location>
</feature>
<dbReference type="EMBL" id="JAGGLU010000007">
    <property type="protein sequence ID" value="MBP2058257.1"/>
    <property type="molecule type" value="Genomic_DNA"/>
</dbReference>
<evidence type="ECO:0000256" key="2">
    <source>
        <dbReference type="ARBA" id="ARBA00022448"/>
    </source>
</evidence>
<organism evidence="9 10">
    <name type="scientific">Lactobacillus colini</name>
    <dbReference type="NCBI Taxonomy" id="1819254"/>
    <lineage>
        <taxon>Bacteria</taxon>
        <taxon>Bacillati</taxon>
        <taxon>Bacillota</taxon>
        <taxon>Bacilli</taxon>
        <taxon>Lactobacillales</taxon>
        <taxon>Lactobacillaceae</taxon>
        <taxon>Lactobacillus</taxon>
    </lineage>
</organism>
<comment type="subcellular location">
    <subcellularLocation>
        <location evidence="1">Cell membrane</location>
        <topology evidence="1">Multi-pass membrane protein</topology>
    </subcellularLocation>
</comment>
<feature type="transmembrane region" description="Helical" evidence="7">
    <location>
        <begin position="97"/>
        <end position="120"/>
    </location>
</feature>
<keyword evidence="4 7" id="KW-0812">Transmembrane</keyword>
<feature type="transmembrane region" description="Helical" evidence="7">
    <location>
        <begin position="162"/>
        <end position="180"/>
    </location>
</feature>
<evidence type="ECO:0000256" key="3">
    <source>
        <dbReference type="ARBA" id="ARBA00022475"/>
    </source>
</evidence>
<dbReference type="Proteomes" id="UP001519292">
    <property type="component" value="Unassembled WGS sequence"/>
</dbReference>
<reference evidence="9 10" key="1">
    <citation type="submission" date="2021-03" db="EMBL/GenBank/DDBJ databases">
        <title>Genomic Encyclopedia of Type Strains, Phase IV (KMG-IV): sequencing the most valuable type-strain genomes for metagenomic binning, comparative biology and taxonomic classification.</title>
        <authorList>
            <person name="Goeker M."/>
        </authorList>
    </citation>
    <scope>NUCLEOTIDE SEQUENCE [LARGE SCALE GENOMIC DNA]</scope>
    <source>
        <strain evidence="9 10">DSM 101872</strain>
    </source>
</reference>
<protein>
    <submittedName>
        <fullName evidence="9">MFS family permease</fullName>
    </submittedName>
</protein>
<evidence type="ECO:0000256" key="1">
    <source>
        <dbReference type="ARBA" id="ARBA00004651"/>
    </source>
</evidence>
<evidence type="ECO:0000256" key="5">
    <source>
        <dbReference type="ARBA" id="ARBA00022989"/>
    </source>
</evidence>
<feature type="transmembrane region" description="Helical" evidence="7">
    <location>
        <begin position="208"/>
        <end position="228"/>
    </location>
</feature>
<dbReference type="PANTHER" id="PTHR43124:SF3">
    <property type="entry name" value="CHLORAMPHENICOL EFFLUX PUMP RV0191"/>
    <property type="match status" value="1"/>
</dbReference>
<name>A0ABS4MEZ3_9LACO</name>
<evidence type="ECO:0000256" key="4">
    <source>
        <dbReference type="ARBA" id="ARBA00022692"/>
    </source>
</evidence>
<dbReference type="Gene3D" id="1.20.1250.20">
    <property type="entry name" value="MFS general substrate transporter like domains"/>
    <property type="match status" value="1"/>
</dbReference>
<dbReference type="InterPro" id="IPR050189">
    <property type="entry name" value="MFS_Efflux_Transporters"/>
</dbReference>
<proteinExistence type="predicted"/>
<gene>
    <name evidence="9" type="ORF">J2Z60_001434</name>
</gene>
<dbReference type="Pfam" id="PF07690">
    <property type="entry name" value="MFS_1"/>
    <property type="match status" value="1"/>
</dbReference>
<feature type="domain" description="Major facilitator superfamily (MFS) profile" evidence="8">
    <location>
        <begin position="4"/>
        <end position="383"/>
    </location>
</feature>
<keyword evidence="2" id="KW-0813">Transport</keyword>
<comment type="caution">
    <text evidence="9">The sequence shown here is derived from an EMBL/GenBank/DDBJ whole genome shotgun (WGS) entry which is preliminary data.</text>
</comment>
<evidence type="ECO:0000313" key="10">
    <source>
        <dbReference type="Proteomes" id="UP001519292"/>
    </source>
</evidence>
<evidence type="ECO:0000259" key="8">
    <source>
        <dbReference type="PROSITE" id="PS50850"/>
    </source>
</evidence>
<keyword evidence="10" id="KW-1185">Reference proteome</keyword>
<keyword evidence="3" id="KW-1003">Cell membrane</keyword>
<evidence type="ECO:0000313" key="9">
    <source>
        <dbReference type="EMBL" id="MBP2058257.1"/>
    </source>
</evidence>